<keyword evidence="2" id="KW-0131">Cell cycle</keyword>
<organism evidence="2 3">
    <name type="scientific">Paenibacillus hunanensis</name>
    <dbReference type="NCBI Taxonomy" id="539262"/>
    <lineage>
        <taxon>Bacteria</taxon>
        <taxon>Bacillati</taxon>
        <taxon>Bacillota</taxon>
        <taxon>Bacilli</taxon>
        <taxon>Bacillales</taxon>
        <taxon>Paenibacillaceae</taxon>
        <taxon>Paenibacillus</taxon>
    </lineage>
</organism>
<evidence type="ECO:0000256" key="1">
    <source>
        <dbReference type="SAM" id="Phobius"/>
    </source>
</evidence>
<keyword evidence="1" id="KW-0812">Transmembrane</keyword>
<dbReference type="RefSeq" id="WP_188776388.1">
    <property type="nucleotide sequence ID" value="NZ_BMMB01000006.1"/>
</dbReference>
<protein>
    <submittedName>
        <fullName evidence="2">Cell division protein FtsL</fullName>
    </submittedName>
</protein>
<sequence length="136" mass="15404">MAYTRGNLAVQEKPADKVVRKYRQTTKVVVRRAQLPVQEKMLYLGTVLFCIVIAGIVLWRYAYIYEVNKNIQNMASTTATLQKQITQNDLRKHLLENEVVERATALGYIQPVDTDPIQVSRQKGTSTSSTGTQDSK</sequence>
<name>A0ABU1J2L1_9BACL</name>
<proteinExistence type="predicted"/>
<gene>
    <name evidence="2" type="ORF">JOC58_003654</name>
</gene>
<feature type="transmembrane region" description="Helical" evidence="1">
    <location>
        <begin position="41"/>
        <end position="62"/>
    </location>
</feature>
<accession>A0ABU1J2L1</accession>
<evidence type="ECO:0000313" key="2">
    <source>
        <dbReference type="EMBL" id="MDR6245741.1"/>
    </source>
</evidence>
<keyword evidence="1" id="KW-0472">Membrane</keyword>
<evidence type="ECO:0000313" key="3">
    <source>
        <dbReference type="Proteomes" id="UP001185028"/>
    </source>
</evidence>
<comment type="caution">
    <text evidence="2">The sequence shown here is derived from an EMBL/GenBank/DDBJ whole genome shotgun (WGS) entry which is preliminary data.</text>
</comment>
<dbReference type="EMBL" id="JAVDQH010000017">
    <property type="protein sequence ID" value="MDR6245741.1"/>
    <property type="molecule type" value="Genomic_DNA"/>
</dbReference>
<keyword evidence="2" id="KW-0132">Cell division</keyword>
<dbReference type="Proteomes" id="UP001185028">
    <property type="component" value="Unassembled WGS sequence"/>
</dbReference>
<reference evidence="2 3" key="1">
    <citation type="submission" date="2023-07" db="EMBL/GenBank/DDBJ databases">
        <title>Genomic Encyclopedia of Type Strains, Phase IV (KMG-IV): sequencing the most valuable type-strain genomes for metagenomic binning, comparative biology and taxonomic classification.</title>
        <authorList>
            <person name="Goeker M."/>
        </authorList>
    </citation>
    <scope>NUCLEOTIDE SEQUENCE [LARGE SCALE GENOMIC DNA]</scope>
    <source>
        <strain evidence="2 3">DSM 22170</strain>
    </source>
</reference>
<dbReference type="GO" id="GO:0051301">
    <property type="term" value="P:cell division"/>
    <property type="evidence" value="ECO:0007669"/>
    <property type="project" value="UniProtKB-KW"/>
</dbReference>
<keyword evidence="1" id="KW-1133">Transmembrane helix</keyword>
<keyword evidence="3" id="KW-1185">Reference proteome</keyword>